<proteinExistence type="predicted"/>
<keyword evidence="3" id="KW-1185">Reference proteome</keyword>
<dbReference type="OrthoDB" id="6430118at2759"/>
<feature type="non-terminal residue" evidence="2">
    <location>
        <position position="207"/>
    </location>
</feature>
<dbReference type="Gene3D" id="3.50.4.10">
    <property type="entry name" value="Hepatocyte Growth Factor"/>
    <property type="match status" value="1"/>
</dbReference>
<organism evidence="2 3">
    <name type="scientific">Trichogramma brassicae</name>
    <dbReference type="NCBI Taxonomy" id="86971"/>
    <lineage>
        <taxon>Eukaryota</taxon>
        <taxon>Metazoa</taxon>
        <taxon>Ecdysozoa</taxon>
        <taxon>Arthropoda</taxon>
        <taxon>Hexapoda</taxon>
        <taxon>Insecta</taxon>
        <taxon>Pterygota</taxon>
        <taxon>Neoptera</taxon>
        <taxon>Endopterygota</taxon>
        <taxon>Hymenoptera</taxon>
        <taxon>Apocrita</taxon>
        <taxon>Proctotrupomorpha</taxon>
        <taxon>Chalcidoidea</taxon>
        <taxon>Trichogrammatidae</taxon>
        <taxon>Trichogramma</taxon>
    </lineage>
</organism>
<gene>
    <name evidence="2" type="ORF">TBRA_LOCUS4938</name>
</gene>
<evidence type="ECO:0000313" key="2">
    <source>
        <dbReference type="EMBL" id="CAB0033015.1"/>
    </source>
</evidence>
<feature type="compositionally biased region" description="Basic and acidic residues" evidence="1">
    <location>
        <begin position="1"/>
        <end position="11"/>
    </location>
</feature>
<accession>A0A6H5ICH8</accession>
<dbReference type="AlphaFoldDB" id="A0A6H5ICH8"/>
<evidence type="ECO:0000256" key="1">
    <source>
        <dbReference type="SAM" id="MobiDB-lite"/>
    </source>
</evidence>
<dbReference type="EMBL" id="CADCXV010000695">
    <property type="protein sequence ID" value="CAB0033015.1"/>
    <property type="molecule type" value="Genomic_DNA"/>
</dbReference>
<feature type="region of interest" description="Disordered" evidence="1">
    <location>
        <begin position="1"/>
        <end position="28"/>
    </location>
</feature>
<sequence length="207" mass="23580">MPSVKSSRDTRVSAILSNDERNNAPTKARLSTSCAVLRKKKKNKNGKKNRKKRGVPMHITLSDCEKRCDASSDGFICRAYTIEFAAESTNLPTCYLHSEDTIGAGISVLAHTARAFYKEREPCIDAFFGHRCYRLQLKNLKKFKQLLDLHGLEPFQEDCDQDTVYEFVSQLIQQHQFCFATIGDRQLQRQYRSSKEVVLFVQCGSAT</sequence>
<name>A0A6H5ICH8_9HYME</name>
<protein>
    <submittedName>
        <fullName evidence="2">Uncharacterized protein</fullName>
    </submittedName>
</protein>
<dbReference type="Proteomes" id="UP000479190">
    <property type="component" value="Unassembled WGS sequence"/>
</dbReference>
<reference evidence="2 3" key="1">
    <citation type="submission" date="2020-02" db="EMBL/GenBank/DDBJ databases">
        <authorList>
            <person name="Ferguson B K."/>
        </authorList>
    </citation>
    <scope>NUCLEOTIDE SEQUENCE [LARGE SCALE GENOMIC DNA]</scope>
</reference>
<evidence type="ECO:0000313" key="3">
    <source>
        <dbReference type="Proteomes" id="UP000479190"/>
    </source>
</evidence>